<protein>
    <submittedName>
        <fullName evidence="1">Uncharacterized protein</fullName>
    </submittedName>
</protein>
<gene>
    <name evidence="1" type="ORF">C5Y93_01905</name>
</gene>
<organism evidence="1 2">
    <name type="scientific">Blastopirellula marina</name>
    <dbReference type="NCBI Taxonomy" id="124"/>
    <lineage>
        <taxon>Bacteria</taxon>
        <taxon>Pseudomonadati</taxon>
        <taxon>Planctomycetota</taxon>
        <taxon>Planctomycetia</taxon>
        <taxon>Pirellulales</taxon>
        <taxon>Pirellulaceae</taxon>
        <taxon>Blastopirellula</taxon>
    </lineage>
</organism>
<accession>A0A2S8GTW5</accession>
<dbReference type="RefSeq" id="WP_105333693.1">
    <property type="nucleotide sequence ID" value="NZ_PUHZ01000003.1"/>
</dbReference>
<evidence type="ECO:0000313" key="2">
    <source>
        <dbReference type="Proteomes" id="UP000237819"/>
    </source>
</evidence>
<dbReference type="EMBL" id="PUHZ01000003">
    <property type="protein sequence ID" value="PQO47821.1"/>
    <property type="molecule type" value="Genomic_DNA"/>
</dbReference>
<dbReference type="AlphaFoldDB" id="A0A2S8GTW5"/>
<proteinExistence type="predicted"/>
<evidence type="ECO:0000313" key="1">
    <source>
        <dbReference type="EMBL" id="PQO47821.1"/>
    </source>
</evidence>
<sequence length="719" mass="82804">MEKAEVFEALRTELDAAQIPWRELREGIVLEFADGCDMLLVDDRAIAHYAQETPQRTAQVIFKRFDKLNRRRKAVLIGLRHWAVRSNVAIQRSPTGHWHLEKKQRTSSIDVGHVLTRLVEDRAPHDALLELLQWCGLFDRISPADARQVVTFQSPPENECSVSEEPEDEWAPLRWHNASLKISNKTTEENLVWRLRQRLPNYQVDAEYCTPKRSIAIQFADGESYFALHSSRSYLKSQVARHGSFNALVDHLVARFKRFDTGRGQVLHALENILADRGCFKGRFNVHHGDWAYGKTHQQYRFSPGVSLTRALNRHTPIDVALSWCESQQVTPTVTREEIIDALARPAVEVPTRILPSVPFEEGPQIPSIDAWDFVQLDDLARTTIEAFRKEAAKPEKKQTRFSRSALCYWNHPDWYVRDQDTWVDDAWWIDQARLAWQRGENEGKPYIVAPQAAYMLLAYGIDLPRKRVLDCYRDTEYHPEAILDELAWVLEGELPWSMLEFNEENSYPPQLGKLPPRVARNIAMMARDAMRSIDSGSSDYDLDSLLRDCTRLDRESAEEWLLPREIEWLHTACMKWASATEDLEQMWDISPLQIAIHFEWPEVAERLAESPCAATSLLGSNDMYLDPSGFVLALSRLQPNHFAARWAAFILARDFQTELENNVAKITKWVFRGADEDLLKGKDRFIQQTTKSQTQAQNAQKLAAAIAWHRCREAGLIG</sequence>
<comment type="caution">
    <text evidence="1">The sequence shown here is derived from an EMBL/GenBank/DDBJ whole genome shotgun (WGS) entry which is preliminary data.</text>
</comment>
<dbReference type="Proteomes" id="UP000237819">
    <property type="component" value="Unassembled WGS sequence"/>
</dbReference>
<reference evidence="1 2" key="1">
    <citation type="submission" date="2018-02" db="EMBL/GenBank/DDBJ databases">
        <title>Comparative genomes isolates from brazilian mangrove.</title>
        <authorList>
            <person name="Araujo J.E."/>
            <person name="Taketani R.G."/>
            <person name="Silva M.C.P."/>
            <person name="Loureco M.V."/>
            <person name="Andreote F.D."/>
        </authorList>
    </citation>
    <scope>NUCLEOTIDE SEQUENCE [LARGE SCALE GENOMIC DNA]</scope>
    <source>
        <strain evidence="1 2">Nap-Phe MGV</strain>
    </source>
</reference>
<name>A0A2S8GTW5_9BACT</name>
<dbReference type="OrthoDB" id="290454at2"/>